<dbReference type="GO" id="GO:0005829">
    <property type="term" value="C:cytosol"/>
    <property type="evidence" value="ECO:0007669"/>
    <property type="project" value="TreeGrafter"/>
</dbReference>
<keyword evidence="1 3" id="KW-0963">Cytoplasm</keyword>
<dbReference type="PANTHER" id="PTHR33867:SF1">
    <property type="entry name" value="RIBOSOME MATURATION FACTOR RIMP"/>
    <property type="match status" value="1"/>
</dbReference>
<dbReference type="RefSeq" id="WP_184657796.1">
    <property type="nucleotide sequence ID" value="NZ_CP031518.1"/>
</dbReference>
<dbReference type="AlphaFoldDB" id="A0A7W8G7Y0"/>
<evidence type="ECO:0000313" key="5">
    <source>
        <dbReference type="EMBL" id="MBB5225480.1"/>
    </source>
</evidence>
<comment type="similarity">
    <text evidence="3">Belongs to the RimP family.</text>
</comment>
<protein>
    <recommendedName>
        <fullName evidence="3">Ribosome maturation factor RimP</fullName>
    </recommendedName>
</protein>
<comment type="function">
    <text evidence="3">Required for maturation of 30S ribosomal subunits.</text>
</comment>
<proteinExistence type="inferred from homology"/>
<dbReference type="InterPro" id="IPR028989">
    <property type="entry name" value="RimP_N"/>
</dbReference>
<keyword evidence="6" id="KW-1185">Reference proteome</keyword>
<evidence type="ECO:0000256" key="2">
    <source>
        <dbReference type="ARBA" id="ARBA00022517"/>
    </source>
</evidence>
<dbReference type="EMBL" id="JACHFQ010000002">
    <property type="protein sequence ID" value="MBB5225480.1"/>
    <property type="molecule type" value="Genomic_DNA"/>
</dbReference>
<accession>A0A7W8G7Y0</accession>
<evidence type="ECO:0000259" key="4">
    <source>
        <dbReference type="Pfam" id="PF02576"/>
    </source>
</evidence>
<organism evidence="5 6">
    <name type="scientific">Treponema ruminis</name>
    <dbReference type="NCBI Taxonomy" id="744515"/>
    <lineage>
        <taxon>Bacteria</taxon>
        <taxon>Pseudomonadati</taxon>
        <taxon>Spirochaetota</taxon>
        <taxon>Spirochaetia</taxon>
        <taxon>Spirochaetales</taxon>
        <taxon>Treponemataceae</taxon>
        <taxon>Treponema</taxon>
    </lineage>
</organism>
<dbReference type="GO" id="GO:0000028">
    <property type="term" value="P:ribosomal small subunit assembly"/>
    <property type="evidence" value="ECO:0007669"/>
    <property type="project" value="TreeGrafter"/>
</dbReference>
<dbReference type="InterPro" id="IPR003728">
    <property type="entry name" value="Ribosome_maturation_RimP"/>
</dbReference>
<dbReference type="InterPro" id="IPR035956">
    <property type="entry name" value="RimP_N_sf"/>
</dbReference>
<evidence type="ECO:0000313" key="6">
    <source>
        <dbReference type="Proteomes" id="UP000518887"/>
    </source>
</evidence>
<dbReference type="Proteomes" id="UP000518887">
    <property type="component" value="Unassembled WGS sequence"/>
</dbReference>
<comment type="subcellular location">
    <subcellularLocation>
        <location evidence="3">Cytoplasm</location>
    </subcellularLocation>
</comment>
<dbReference type="SUPFAM" id="SSF75420">
    <property type="entry name" value="YhbC-like, N-terminal domain"/>
    <property type="match status" value="1"/>
</dbReference>
<feature type="domain" description="Ribosome maturation factor RimP N-terminal" evidence="4">
    <location>
        <begin position="15"/>
        <end position="88"/>
    </location>
</feature>
<dbReference type="HAMAP" id="MF_01077">
    <property type="entry name" value="RimP"/>
    <property type="match status" value="1"/>
</dbReference>
<gene>
    <name evidence="3" type="primary">rimP</name>
    <name evidence="5" type="ORF">HNP76_000824</name>
</gene>
<dbReference type="PANTHER" id="PTHR33867">
    <property type="entry name" value="RIBOSOME MATURATION FACTOR RIMP"/>
    <property type="match status" value="1"/>
</dbReference>
<reference evidence="5 6" key="1">
    <citation type="submission" date="2020-08" db="EMBL/GenBank/DDBJ databases">
        <title>Genomic Encyclopedia of Type Strains, Phase IV (KMG-IV): sequencing the most valuable type-strain genomes for metagenomic binning, comparative biology and taxonomic classification.</title>
        <authorList>
            <person name="Goeker M."/>
        </authorList>
    </citation>
    <scope>NUCLEOTIDE SEQUENCE [LARGE SCALE GENOMIC DNA]</scope>
    <source>
        <strain evidence="5 6">DSM 103462</strain>
    </source>
</reference>
<comment type="caution">
    <text evidence="5">The sequence shown here is derived from an EMBL/GenBank/DDBJ whole genome shotgun (WGS) entry which is preliminary data.</text>
</comment>
<sequence>MDYIALDSYPHYTECEKIVSELGFHLVELKISPQNGVTQILATITGADASVNIGVNDCSRVHKVLLPALEEMLGTDNTYMELTSPGMERNIRNAAEFPLFLGREIRVYDKTVTDWVGGLLKAADTNSLTLEETKEDGTLESKVISFDNIAKAKFIHL</sequence>
<dbReference type="Pfam" id="PF02576">
    <property type="entry name" value="RimP_N"/>
    <property type="match status" value="1"/>
</dbReference>
<name>A0A7W8G7Y0_9SPIR</name>
<evidence type="ECO:0000256" key="1">
    <source>
        <dbReference type="ARBA" id="ARBA00022490"/>
    </source>
</evidence>
<dbReference type="GO" id="GO:0006412">
    <property type="term" value="P:translation"/>
    <property type="evidence" value="ECO:0007669"/>
    <property type="project" value="TreeGrafter"/>
</dbReference>
<keyword evidence="2 3" id="KW-0690">Ribosome biogenesis</keyword>
<evidence type="ECO:0000256" key="3">
    <source>
        <dbReference type="HAMAP-Rule" id="MF_01077"/>
    </source>
</evidence>